<dbReference type="Pfam" id="PF00583">
    <property type="entry name" value="Acetyltransf_1"/>
    <property type="match status" value="1"/>
</dbReference>
<dbReference type="GO" id="GO:0016746">
    <property type="term" value="F:acyltransferase activity"/>
    <property type="evidence" value="ECO:0007669"/>
    <property type="project" value="UniProtKB-KW"/>
</dbReference>
<protein>
    <submittedName>
        <fullName evidence="4">GNAT family N-acetyltransferase</fullName>
        <ecNumber evidence="4">2.3.-.-</ecNumber>
    </submittedName>
</protein>
<dbReference type="PROSITE" id="PS51186">
    <property type="entry name" value="GNAT"/>
    <property type="match status" value="1"/>
</dbReference>
<dbReference type="RefSeq" id="WP_374835041.1">
    <property type="nucleotide sequence ID" value="NZ_JBHEEW010000001.1"/>
</dbReference>
<dbReference type="InterPro" id="IPR016181">
    <property type="entry name" value="Acyl_CoA_acyltransferase"/>
</dbReference>
<keyword evidence="2 4" id="KW-0012">Acyltransferase</keyword>
<dbReference type="EC" id="2.3.-.-" evidence="4"/>
<dbReference type="PANTHER" id="PTHR10545:SF29">
    <property type="entry name" value="GH14572P-RELATED"/>
    <property type="match status" value="1"/>
</dbReference>
<comment type="caution">
    <text evidence="4">The sequence shown here is derived from an EMBL/GenBank/DDBJ whole genome shotgun (WGS) entry which is preliminary data.</text>
</comment>
<keyword evidence="1 4" id="KW-0808">Transferase</keyword>
<dbReference type="Gene3D" id="3.40.630.30">
    <property type="match status" value="1"/>
</dbReference>
<dbReference type="InterPro" id="IPR000182">
    <property type="entry name" value="GNAT_dom"/>
</dbReference>
<gene>
    <name evidence="4" type="ORF">ACFQ33_05505</name>
</gene>
<evidence type="ECO:0000259" key="3">
    <source>
        <dbReference type="PROSITE" id="PS51186"/>
    </source>
</evidence>
<dbReference type="CDD" id="cd04301">
    <property type="entry name" value="NAT_SF"/>
    <property type="match status" value="1"/>
</dbReference>
<keyword evidence="5" id="KW-1185">Reference proteome</keyword>
<proteinExistence type="predicted"/>
<name>A0ABW3YRY8_MYCRA</name>
<dbReference type="PANTHER" id="PTHR10545">
    <property type="entry name" value="DIAMINE N-ACETYLTRANSFERASE"/>
    <property type="match status" value="1"/>
</dbReference>
<evidence type="ECO:0000313" key="5">
    <source>
        <dbReference type="Proteomes" id="UP001597173"/>
    </source>
</evidence>
<accession>A0ABW3YRY8</accession>
<evidence type="ECO:0000256" key="1">
    <source>
        <dbReference type="ARBA" id="ARBA00022679"/>
    </source>
</evidence>
<dbReference type="InterPro" id="IPR051016">
    <property type="entry name" value="Diverse_Substrate_AcTransf"/>
</dbReference>
<feature type="domain" description="N-acetyltransferase" evidence="3">
    <location>
        <begin position="3"/>
        <end position="160"/>
    </location>
</feature>
<dbReference type="EMBL" id="JBHTNF010000002">
    <property type="protein sequence ID" value="MFD1327346.1"/>
    <property type="molecule type" value="Genomic_DNA"/>
</dbReference>
<reference evidence="5" key="1">
    <citation type="journal article" date="2019" name="Int. J. Syst. Evol. Microbiol.">
        <title>The Global Catalogue of Microorganisms (GCM) 10K type strain sequencing project: providing services to taxonomists for standard genome sequencing and annotation.</title>
        <authorList>
            <consortium name="The Broad Institute Genomics Platform"/>
            <consortium name="The Broad Institute Genome Sequencing Center for Infectious Disease"/>
            <person name="Wu L."/>
            <person name="Ma J."/>
        </authorList>
    </citation>
    <scope>NUCLEOTIDE SEQUENCE [LARGE SCALE GENOMIC DNA]</scope>
    <source>
        <strain evidence="5">CCUG 55609</strain>
    </source>
</reference>
<evidence type="ECO:0000313" key="4">
    <source>
        <dbReference type="EMBL" id="MFD1327346.1"/>
    </source>
</evidence>
<evidence type="ECO:0000256" key="2">
    <source>
        <dbReference type="ARBA" id="ARBA00023315"/>
    </source>
</evidence>
<sequence>MSYRIRNATAADAAIILRFITELAVYEKAGHEVEATVETLAESLFGPGSVTRAVICESEAGEPVGFAVWFYNYSTWQARNGLYLEDLYVTPEHRGAGVGRQLLRHLAKVAVAEGCGRFEWSVLDWNEPAIRAYDAIGAEPQNEWIRYRLTGDKLKAFAGG</sequence>
<dbReference type="SUPFAM" id="SSF55729">
    <property type="entry name" value="Acyl-CoA N-acyltransferases (Nat)"/>
    <property type="match status" value="1"/>
</dbReference>
<organism evidence="4 5">
    <name type="scientific">Mycoplana ramosa</name>
    <name type="common">Mycoplana bullata</name>
    <dbReference type="NCBI Taxonomy" id="40837"/>
    <lineage>
        <taxon>Bacteria</taxon>
        <taxon>Pseudomonadati</taxon>
        <taxon>Pseudomonadota</taxon>
        <taxon>Alphaproteobacteria</taxon>
        <taxon>Hyphomicrobiales</taxon>
        <taxon>Rhizobiaceae</taxon>
        <taxon>Mycoplana</taxon>
    </lineage>
</organism>
<dbReference type="Proteomes" id="UP001597173">
    <property type="component" value="Unassembled WGS sequence"/>
</dbReference>